<sequence length="121" mass="13533">MTPFGARLRALRQARGVSLARMAADLGVSPAYLSALEHGRRGRPPFAFVQRVIVYFNVIWDEAEELTRLAELSHPRVVVDTAGLSPEATELANVLARDISRLTRQQAADLLRRVKREIEGR</sequence>
<feature type="domain" description="HTH cro/C1-type" evidence="1">
    <location>
        <begin position="8"/>
        <end position="66"/>
    </location>
</feature>
<dbReference type="SUPFAM" id="SSF47413">
    <property type="entry name" value="lambda repressor-like DNA-binding domains"/>
    <property type="match status" value="1"/>
</dbReference>
<keyword evidence="3" id="KW-1185">Reference proteome</keyword>
<dbReference type="Gene3D" id="1.10.260.40">
    <property type="entry name" value="lambda repressor-like DNA-binding domains"/>
    <property type="match status" value="1"/>
</dbReference>
<dbReference type="SMART" id="SM00530">
    <property type="entry name" value="HTH_XRE"/>
    <property type="match status" value="1"/>
</dbReference>
<proteinExistence type="predicted"/>
<dbReference type="InterPro" id="IPR001387">
    <property type="entry name" value="Cro/C1-type_HTH"/>
</dbReference>
<dbReference type="RefSeq" id="WP_132805802.1">
    <property type="nucleotide sequence ID" value="NZ_SMAK01000003.1"/>
</dbReference>
<reference evidence="2 3" key="1">
    <citation type="submission" date="2019-03" db="EMBL/GenBank/DDBJ databases">
        <title>Genomic Encyclopedia of Type Strains, Phase IV (KMG-IV): sequencing the most valuable type-strain genomes for metagenomic binning, comparative biology and taxonomic classification.</title>
        <authorList>
            <person name="Goeker M."/>
        </authorList>
    </citation>
    <scope>NUCLEOTIDE SEQUENCE [LARGE SCALE GENOMIC DNA]</scope>
    <source>
        <strain evidence="2 3">DSM 19345</strain>
    </source>
</reference>
<gene>
    <name evidence="2" type="ORF">EDC22_103222</name>
</gene>
<comment type="caution">
    <text evidence="2">The sequence shown here is derived from an EMBL/GenBank/DDBJ whole genome shotgun (WGS) entry which is preliminary data.</text>
</comment>
<dbReference type="EMBL" id="SMAK01000003">
    <property type="protein sequence ID" value="TCT11909.1"/>
    <property type="molecule type" value="Genomic_DNA"/>
</dbReference>
<accession>A0A4R3MHR3</accession>
<dbReference type="GO" id="GO:0003677">
    <property type="term" value="F:DNA binding"/>
    <property type="evidence" value="ECO:0007669"/>
    <property type="project" value="InterPro"/>
</dbReference>
<dbReference type="Proteomes" id="UP000295678">
    <property type="component" value="Unassembled WGS sequence"/>
</dbReference>
<protein>
    <submittedName>
        <fullName evidence="2">Transcriptional regulator with XRE-family HTH domain</fullName>
    </submittedName>
</protein>
<organism evidence="2 3">
    <name type="scientific">Tepidamorphus gemmatus</name>
    <dbReference type="NCBI Taxonomy" id="747076"/>
    <lineage>
        <taxon>Bacteria</taxon>
        <taxon>Pseudomonadati</taxon>
        <taxon>Pseudomonadota</taxon>
        <taxon>Alphaproteobacteria</taxon>
        <taxon>Hyphomicrobiales</taxon>
        <taxon>Tepidamorphaceae</taxon>
        <taxon>Tepidamorphus</taxon>
    </lineage>
</organism>
<name>A0A4R3MHR3_9HYPH</name>
<evidence type="ECO:0000313" key="3">
    <source>
        <dbReference type="Proteomes" id="UP000295678"/>
    </source>
</evidence>
<dbReference type="InterPro" id="IPR010982">
    <property type="entry name" value="Lambda_DNA-bd_dom_sf"/>
</dbReference>
<evidence type="ECO:0000259" key="1">
    <source>
        <dbReference type="PROSITE" id="PS50943"/>
    </source>
</evidence>
<dbReference type="OrthoDB" id="9809730at2"/>
<dbReference type="CDD" id="cd00093">
    <property type="entry name" value="HTH_XRE"/>
    <property type="match status" value="1"/>
</dbReference>
<evidence type="ECO:0000313" key="2">
    <source>
        <dbReference type="EMBL" id="TCT11909.1"/>
    </source>
</evidence>
<dbReference type="Pfam" id="PF13560">
    <property type="entry name" value="HTH_31"/>
    <property type="match status" value="1"/>
</dbReference>
<dbReference type="AlphaFoldDB" id="A0A4R3MHR3"/>
<dbReference type="PROSITE" id="PS50943">
    <property type="entry name" value="HTH_CROC1"/>
    <property type="match status" value="1"/>
</dbReference>